<dbReference type="AlphaFoldDB" id="A0A803MFJ0"/>
<proteinExistence type="predicted"/>
<protein>
    <submittedName>
        <fullName evidence="2">Uncharacterized protein</fullName>
    </submittedName>
</protein>
<name>A0A803MFJ0_CHEQI</name>
<reference evidence="2" key="2">
    <citation type="submission" date="2021-03" db="UniProtKB">
        <authorList>
            <consortium name="EnsemblPlants"/>
        </authorList>
    </citation>
    <scope>IDENTIFICATION</scope>
</reference>
<organism evidence="2 3">
    <name type="scientific">Chenopodium quinoa</name>
    <name type="common">Quinoa</name>
    <dbReference type="NCBI Taxonomy" id="63459"/>
    <lineage>
        <taxon>Eukaryota</taxon>
        <taxon>Viridiplantae</taxon>
        <taxon>Streptophyta</taxon>
        <taxon>Embryophyta</taxon>
        <taxon>Tracheophyta</taxon>
        <taxon>Spermatophyta</taxon>
        <taxon>Magnoliopsida</taxon>
        <taxon>eudicotyledons</taxon>
        <taxon>Gunneridae</taxon>
        <taxon>Pentapetalae</taxon>
        <taxon>Caryophyllales</taxon>
        <taxon>Chenopodiaceae</taxon>
        <taxon>Chenopodioideae</taxon>
        <taxon>Atripliceae</taxon>
        <taxon>Chenopodium</taxon>
    </lineage>
</organism>
<dbReference type="OMA" id="NSSAQYD"/>
<evidence type="ECO:0000256" key="1">
    <source>
        <dbReference type="SAM" id="MobiDB-lite"/>
    </source>
</evidence>
<keyword evidence="3" id="KW-1185">Reference proteome</keyword>
<feature type="region of interest" description="Disordered" evidence="1">
    <location>
        <begin position="85"/>
        <end position="127"/>
    </location>
</feature>
<dbReference type="EnsemblPlants" id="AUR62028408-RA">
    <property type="protein sequence ID" value="AUR62028408-RA:cds"/>
    <property type="gene ID" value="AUR62028408"/>
</dbReference>
<reference evidence="2" key="1">
    <citation type="journal article" date="2017" name="Nature">
        <title>The genome of Chenopodium quinoa.</title>
        <authorList>
            <person name="Jarvis D.E."/>
            <person name="Ho Y.S."/>
            <person name="Lightfoot D.J."/>
            <person name="Schmoeckel S.M."/>
            <person name="Li B."/>
            <person name="Borm T.J.A."/>
            <person name="Ohyanagi H."/>
            <person name="Mineta K."/>
            <person name="Michell C.T."/>
            <person name="Saber N."/>
            <person name="Kharbatia N.M."/>
            <person name="Rupper R.R."/>
            <person name="Sharp A.R."/>
            <person name="Dally N."/>
            <person name="Boughton B.A."/>
            <person name="Woo Y.H."/>
            <person name="Gao G."/>
            <person name="Schijlen E.G.W.M."/>
            <person name="Guo X."/>
            <person name="Momin A.A."/>
            <person name="Negrao S."/>
            <person name="Al-Babili S."/>
            <person name="Gehring C."/>
            <person name="Roessner U."/>
            <person name="Jung C."/>
            <person name="Murphy K."/>
            <person name="Arold S.T."/>
            <person name="Gojobori T."/>
            <person name="van der Linden C.G."/>
            <person name="van Loo E.N."/>
            <person name="Jellen E.N."/>
            <person name="Maughan P.J."/>
            <person name="Tester M."/>
        </authorList>
    </citation>
    <scope>NUCLEOTIDE SEQUENCE [LARGE SCALE GENOMIC DNA]</scope>
    <source>
        <strain evidence="2">cv. PI 614886</strain>
    </source>
</reference>
<evidence type="ECO:0000313" key="2">
    <source>
        <dbReference type="EnsemblPlants" id="AUR62028408-RA:cds"/>
    </source>
</evidence>
<accession>A0A803MFJ0</accession>
<evidence type="ECO:0000313" key="3">
    <source>
        <dbReference type="Proteomes" id="UP000596660"/>
    </source>
</evidence>
<dbReference type="Proteomes" id="UP000596660">
    <property type="component" value="Unplaced"/>
</dbReference>
<dbReference type="PANTHER" id="PTHR36811:SF2">
    <property type="entry name" value="OS08G0444440 PROTEIN"/>
    <property type="match status" value="1"/>
</dbReference>
<sequence>TAHTGEHILSNKGQMKERLVEYLKSDTYLYTPLEGTRHCGNIAEKSVISSPRGQELQFTRVTSTVLSEKIAWQTKEIAENSVVEKHGDHGSNGIPQDASILFPKTPGLQEVKKQAARRSSRLSTISG</sequence>
<dbReference type="Gramene" id="AUR62028408-RA">
    <property type="protein sequence ID" value="AUR62028408-RA:cds"/>
    <property type="gene ID" value="AUR62028408"/>
</dbReference>
<dbReference type="PANTHER" id="PTHR36811">
    <property type="entry name" value="OS08G0444440 PROTEIN"/>
    <property type="match status" value="1"/>
</dbReference>